<feature type="compositionally biased region" description="Basic and acidic residues" evidence="4">
    <location>
        <begin position="93"/>
        <end position="102"/>
    </location>
</feature>
<proteinExistence type="predicted"/>
<dbReference type="Gene3D" id="2.130.10.10">
    <property type="entry name" value="YVTN repeat-like/Quinoprotein amine dehydrogenase"/>
    <property type="match status" value="3"/>
</dbReference>
<dbReference type="Gene3D" id="3.40.50.300">
    <property type="entry name" value="P-loop containing nucleotide triphosphate hydrolases"/>
    <property type="match status" value="1"/>
</dbReference>
<comment type="caution">
    <text evidence="6">The sequence shown here is derived from an EMBL/GenBank/DDBJ whole genome shotgun (WGS) entry which is preliminary data.</text>
</comment>
<evidence type="ECO:0000256" key="2">
    <source>
        <dbReference type="ARBA" id="ARBA00022737"/>
    </source>
</evidence>
<reference evidence="7" key="1">
    <citation type="journal article" date="2017" name="bioRxiv">
        <title>Comparative analysis of the genomes of Stylophora pistillata and Acropora digitifera provides evidence for extensive differences between species of corals.</title>
        <authorList>
            <person name="Voolstra C.R."/>
            <person name="Li Y."/>
            <person name="Liew Y.J."/>
            <person name="Baumgarten S."/>
            <person name="Zoccola D."/>
            <person name="Flot J.-F."/>
            <person name="Tambutte S."/>
            <person name="Allemand D."/>
            <person name="Aranda M."/>
        </authorList>
    </citation>
    <scope>NUCLEOTIDE SEQUENCE [LARGE SCALE GENOMIC DNA]</scope>
</reference>
<evidence type="ECO:0000259" key="5">
    <source>
        <dbReference type="PROSITE" id="PS50837"/>
    </source>
</evidence>
<feature type="region of interest" description="Disordered" evidence="4">
    <location>
        <begin position="1"/>
        <end position="109"/>
    </location>
</feature>
<dbReference type="STRING" id="50429.A0A2B4SYF5"/>
<evidence type="ECO:0000313" key="7">
    <source>
        <dbReference type="Proteomes" id="UP000225706"/>
    </source>
</evidence>
<feature type="compositionally biased region" description="Acidic residues" evidence="4">
    <location>
        <begin position="63"/>
        <end position="92"/>
    </location>
</feature>
<dbReference type="InterPro" id="IPR036322">
    <property type="entry name" value="WD40_repeat_dom_sf"/>
</dbReference>
<keyword evidence="1 3" id="KW-0853">WD repeat</keyword>
<dbReference type="PROSITE" id="PS50082">
    <property type="entry name" value="WD_REPEATS_2"/>
    <property type="match status" value="1"/>
</dbReference>
<dbReference type="Proteomes" id="UP000225706">
    <property type="component" value="Unassembled WGS sequence"/>
</dbReference>
<dbReference type="SUPFAM" id="SSF50978">
    <property type="entry name" value="WD40 repeat-like"/>
    <property type="match status" value="1"/>
</dbReference>
<organism evidence="6 7">
    <name type="scientific">Stylophora pistillata</name>
    <name type="common">Smooth cauliflower coral</name>
    <dbReference type="NCBI Taxonomy" id="50429"/>
    <lineage>
        <taxon>Eukaryota</taxon>
        <taxon>Metazoa</taxon>
        <taxon>Cnidaria</taxon>
        <taxon>Anthozoa</taxon>
        <taxon>Hexacorallia</taxon>
        <taxon>Scleractinia</taxon>
        <taxon>Astrocoeniina</taxon>
        <taxon>Pocilloporidae</taxon>
        <taxon>Stylophora</taxon>
    </lineage>
</organism>
<dbReference type="InterPro" id="IPR007111">
    <property type="entry name" value="NACHT_NTPase"/>
</dbReference>
<sequence>MGSAVSLIRKKKVTLQHNEESSSQEQIEQAEESDREEERENDDEQEEEEEVKSSGESDTKDDSDNEEKSDEEEDSNDQKEDETEDDGDSDDEEKVKDERNGRDVYNVESGKDLPYTEKLRKALIGDLDSEFPENVKVVRIFTSSTFTDTSVERNTFMERVYPRLKSYCQERGYDFQVVDMRWGVRDESTDDHMTTELCMRELRACQKLSTGPNFITFLGQKYGYRPFPTKIVASEFEKLLNAVENQDDVALLKHWFRRDDNSVPAQYLLQPITSLLPHYRDYANEELRKKASADWWTAFERMQVVLRAAADKALDEKIERHKYHMSVTEDEIRRGIINASHPSNHCFWFKRVITDLHANIENKNTGKFVDKTWGANSSIDETAQELLNVLREKDLPQVLSSANIVSYDIKWSEGGVDPSISDEHFQYIEKLCKDFYDTLIQMINKGIEEKESSDARDGFAEEIFQHGSFCQNKCKSFHGRKEFLEASREVLVNHENHAVVLHGESGCGKTSIMAKIVTKVKQWLEDDSAIVVLRFIGTTPESSGIRPLLRSVCVQLCRATGQNTEDIPEDIKSLKDYFQECLEKSADDQPVVLVLDSLDQLSIDDGGRQMDWYPRHLPNNVYVILSTLPGEEYQALPSLRTILSSECFLEVPKIPLNEADVILDNWLRAANRTVLPDQKNYVMESFQKCPLPLYLKLAFDEALRWNSYTPFSELYLEPSVREIIDDMFSRVERRHGKVLVSHALAYITASKNGLTETELEDLLSLDDEVLNDVYQYWTPPVRRLPPLLWIRIRSDIGDYLIERGADGTRVVFWYHRQFIEAARERYLLDDQAIKIHANMSEYFLGRWSGGVKKPFLDKEGKEMSMDRLVPKQPLMFDSSEDNEIFNLRKLSELPFHLFHSGNLEQMKEECLCNFEFLLAKLRGTSLQVLMSDFSSYIDAKQEDNDVDLLYECLQLSAHSLAQNGNQLPTQLIGRMYNFLERKEQYPDVYKVLKQALNSSTACFLPNRKCLTAPGGALRSAIGLTQSGTDVVSMAKDNRTIAVSSQSSDGLVVRIIDYVSNKEVRKFTLQQPAEMYSTNFNQISQKNPNLLLLGGSSKIFLLNTLTGQIVREFQVSDDDWFSYNLHAPISFADDENLLVAICPDSLKVWQVENGTLLHSLPLKGVNTEDEIGAIDARGSFAVYNLRGKNTVHFIDLKTGREVRKITISYPKSKGSKEKVFIKEIKITSLDQVAVIPSSFDSLRLYDLSANLIRELTNFKMQEGLHRMQITDDGTKVVTADMFEICILNLETKEMERCLRSPIFRMRLYTRDGIHILAVGQDNILRVYDRSREEDDENQKDTSLSTIQGNTIADQITAISTSYDQRHVLTTATIQLRNELAVWDGLTGKRVRRLTNLMLFPNPIRMCTATRGVGFIYDQELPHYKVINFAEGRIERNLEGKACKRMNAFGFIDQKRMISFSRGRRFVKVWDVDSGKVVKVMKFKEKQRFEDMLISNNGKTAICSQASQMTQHSNKELPLIVIDTTSFSSKNLQYQGEQLSLFNARISDDGNYLVSLVEYSQPLLWNLQTGQLVRKLFDPDAYERASTVAVSGASMSAVTGTVDQKIKIWSIESGEVLRSIDSPHVSELFISPDGEVIISRSDQNHDFDAWDTKTGKQLASFTTDGSPNHVKIIGDRLALGLGENPNLMIIHLHRPALKDRMEEENLPSPYDGLPEEATVENFQEKPSKDDGIDDDKDDDDSYIA</sequence>
<dbReference type="OrthoDB" id="2325716at2759"/>
<name>A0A2B4SYF5_STYPI</name>
<dbReference type="InterPro" id="IPR011047">
    <property type="entry name" value="Quinoprotein_ADH-like_sf"/>
</dbReference>
<evidence type="ECO:0000256" key="4">
    <source>
        <dbReference type="SAM" id="MobiDB-lite"/>
    </source>
</evidence>
<dbReference type="PROSITE" id="PS50837">
    <property type="entry name" value="NACHT"/>
    <property type="match status" value="1"/>
</dbReference>
<dbReference type="Pfam" id="PF05729">
    <property type="entry name" value="NACHT"/>
    <property type="match status" value="1"/>
</dbReference>
<feature type="domain" description="NACHT" evidence="5">
    <location>
        <begin position="497"/>
        <end position="630"/>
    </location>
</feature>
<dbReference type="SUPFAM" id="SSF50998">
    <property type="entry name" value="Quinoprotein alcohol dehydrogenase-like"/>
    <property type="match status" value="1"/>
</dbReference>
<dbReference type="SMART" id="SM00382">
    <property type="entry name" value="AAA"/>
    <property type="match status" value="1"/>
</dbReference>
<dbReference type="InterPro" id="IPR001680">
    <property type="entry name" value="WD40_rpt"/>
</dbReference>
<gene>
    <name evidence="6" type="primary">Nwd1</name>
    <name evidence="6" type="ORF">AWC38_SpisGene868</name>
</gene>
<dbReference type="SUPFAM" id="SSF52540">
    <property type="entry name" value="P-loop containing nucleoside triphosphate hydrolases"/>
    <property type="match status" value="1"/>
</dbReference>
<dbReference type="Gene3D" id="1.25.40.370">
    <property type="match status" value="1"/>
</dbReference>
<dbReference type="PANTHER" id="PTHR19871:SF14">
    <property type="entry name" value="DUF4062 DOMAIN-CONTAINING PROTEIN"/>
    <property type="match status" value="1"/>
</dbReference>
<feature type="repeat" description="WD" evidence="3">
    <location>
        <begin position="1596"/>
        <end position="1617"/>
    </location>
</feature>
<keyword evidence="2" id="KW-0677">Repeat</keyword>
<dbReference type="Pfam" id="PF13271">
    <property type="entry name" value="DUF4062"/>
    <property type="match status" value="1"/>
</dbReference>
<dbReference type="InterPro" id="IPR025139">
    <property type="entry name" value="DUF4062"/>
</dbReference>
<dbReference type="InterPro" id="IPR057588">
    <property type="entry name" value="NWD1/2-like_WH"/>
</dbReference>
<evidence type="ECO:0000256" key="3">
    <source>
        <dbReference type="PROSITE-ProRule" id="PRU00221"/>
    </source>
</evidence>
<keyword evidence="7" id="KW-1185">Reference proteome</keyword>
<dbReference type="InterPro" id="IPR027417">
    <property type="entry name" value="P-loop_NTPase"/>
</dbReference>
<dbReference type="InterPro" id="IPR015943">
    <property type="entry name" value="WD40/YVTN_repeat-like_dom_sf"/>
</dbReference>
<dbReference type="PANTHER" id="PTHR19871">
    <property type="entry name" value="BETA TRANSDUCIN-RELATED PROTEIN"/>
    <property type="match status" value="1"/>
</dbReference>
<evidence type="ECO:0000313" key="6">
    <source>
        <dbReference type="EMBL" id="PFX34336.1"/>
    </source>
</evidence>
<feature type="compositionally biased region" description="Basic and acidic residues" evidence="4">
    <location>
        <begin position="51"/>
        <end position="62"/>
    </location>
</feature>
<feature type="compositionally biased region" description="Acidic residues" evidence="4">
    <location>
        <begin position="1729"/>
        <end position="1742"/>
    </location>
</feature>
<dbReference type="InterPro" id="IPR052752">
    <property type="entry name" value="NACHT-WD_repeat"/>
</dbReference>
<feature type="compositionally biased region" description="Acidic residues" evidence="4">
    <location>
        <begin position="28"/>
        <end position="50"/>
    </location>
</feature>
<dbReference type="EMBL" id="LSMT01000005">
    <property type="protein sequence ID" value="PFX34336.1"/>
    <property type="molecule type" value="Genomic_DNA"/>
</dbReference>
<dbReference type="Pfam" id="PF25469">
    <property type="entry name" value="WHD_NWD1"/>
    <property type="match status" value="1"/>
</dbReference>
<dbReference type="InterPro" id="IPR003593">
    <property type="entry name" value="AAA+_ATPase"/>
</dbReference>
<protein>
    <submittedName>
        <fullName evidence="6">NACHT and WD repeat domain-containing protein 1</fullName>
    </submittedName>
</protein>
<accession>A0A2B4SYF5</accession>
<feature type="region of interest" description="Disordered" evidence="4">
    <location>
        <begin position="1699"/>
        <end position="1742"/>
    </location>
</feature>
<evidence type="ECO:0000256" key="1">
    <source>
        <dbReference type="ARBA" id="ARBA00022574"/>
    </source>
</evidence>